<name>A0A2G8S985_9APHY</name>
<evidence type="ECO:0000256" key="2">
    <source>
        <dbReference type="ARBA" id="ARBA00006175"/>
    </source>
</evidence>
<dbReference type="Pfam" id="PF00230">
    <property type="entry name" value="MIP"/>
    <property type="match status" value="1"/>
</dbReference>
<keyword evidence="4 9" id="KW-0812">Transmembrane</keyword>
<feature type="region of interest" description="Disordered" evidence="10">
    <location>
        <begin position="304"/>
        <end position="324"/>
    </location>
</feature>
<dbReference type="InterPro" id="IPR000425">
    <property type="entry name" value="MIP"/>
</dbReference>
<comment type="catalytic activity">
    <reaction evidence="8">
        <text>H2O(in) = H2O(out)</text>
        <dbReference type="Rhea" id="RHEA:29667"/>
        <dbReference type="ChEBI" id="CHEBI:15377"/>
    </reaction>
</comment>
<dbReference type="InterPro" id="IPR022357">
    <property type="entry name" value="MIP_CS"/>
</dbReference>
<dbReference type="OrthoDB" id="3222at2759"/>
<proteinExistence type="inferred from homology"/>
<dbReference type="InterPro" id="IPR050363">
    <property type="entry name" value="MIP/Aquaporin"/>
</dbReference>
<sequence length="324" mass="34505">MSTPCDSTYLSPSSTANAPLQNSPQSHWSRVRQYVREPAAEFLGVMILVMFGNGAACQAQLSGNKNVASTAYGDALSTNFGFAVGLGLGGWVAGLTSKGHINPAVTIAMATFRPKDFPWRKVPGYILGQVLGGLCGAGIVYANYIHAIDLVEGGRHIRTVPGTASLFGTYALPYMTSVSAWFEEFLGTALLLVAVCAMSNTKSGPTPPWLASLVLFITMLGISCAFGMQTGFAINPARDLGPRLLTAMVGYGAPVFTFRSHYWLWCPILAPIVGALVGTFFYDLLFYDGADSIMSKPRDCASAGLQEQTDSSDLKHVRSGDEMA</sequence>
<dbReference type="SUPFAM" id="SSF81338">
    <property type="entry name" value="Aquaporin-like"/>
    <property type="match status" value="1"/>
</dbReference>
<evidence type="ECO:0000256" key="8">
    <source>
        <dbReference type="ARBA" id="ARBA00034651"/>
    </source>
</evidence>
<dbReference type="PRINTS" id="PR00783">
    <property type="entry name" value="MINTRINSICP"/>
</dbReference>
<gene>
    <name evidence="12" type="ORF">GSI_07508</name>
</gene>
<feature type="transmembrane region" description="Helical" evidence="11">
    <location>
        <begin position="178"/>
        <end position="197"/>
    </location>
</feature>
<feature type="transmembrane region" description="Helical" evidence="11">
    <location>
        <begin position="262"/>
        <end position="286"/>
    </location>
</feature>
<dbReference type="AlphaFoldDB" id="A0A2G8S985"/>
<feature type="transmembrane region" description="Helical" evidence="11">
    <location>
        <begin position="81"/>
        <end position="101"/>
    </location>
</feature>
<feature type="transmembrane region" description="Helical" evidence="11">
    <location>
        <begin position="39"/>
        <end position="61"/>
    </location>
</feature>
<comment type="subcellular location">
    <subcellularLocation>
        <location evidence="1">Membrane</location>
        <topology evidence="1">Multi-pass membrane protein</topology>
    </subcellularLocation>
</comment>
<reference evidence="12 13" key="1">
    <citation type="journal article" date="2015" name="Sci. Rep.">
        <title>Chromosome-level genome map provides insights into diverse defense mechanisms in the medicinal fungus Ganoderma sinense.</title>
        <authorList>
            <person name="Zhu Y."/>
            <person name="Xu J."/>
            <person name="Sun C."/>
            <person name="Zhou S."/>
            <person name="Xu H."/>
            <person name="Nelson D.R."/>
            <person name="Qian J."/>
            <person name="Song J."/>
            <person name="Luo H."/>
            <person name="Xiang L."/>
            <person name="Li Y."/>
            <person name="Xu Z."/>
            <person name="Ji A."/>
            <person name="Wang L."/>
            <person name="Lu S."/>
            <person name="Hayward A."/>
            <person name="Sun W."/>
            <person name="Li X."/>
            <person name="Schwartz D.C."/>
            <person name="Wang Y."/>
            <person name="Chen S."/>
        </authorList>
    </citation>
    <scope>NUCLEOTIDE SEQUENCE [LARGE SCALE GENOMIC DNA]</scope>
    <source>
        <strain evidence="12 13">ZZ0214-1</strain>
    </source>
</reference>
<dbReference type="PROSITE" id="PS00221">
    <property type="entry name" value="MIP"/>
    <property type="match status" value="1"/>
</dbReference>
<feature type="region of interest" description="Disordered" evidence="10">
    <location>
        <begin position="1"/>
        <end position="24"/>
    </location>
</feature>
<evidence type="ECO:0000256" key="11">
    <source>
        <dbReference type="SAM" id="Phobius"/>
    </source>
</evidence>
<feature type="compositionally biased region" description="Basic and acidic residues" evidence="10">
    <location>
        <begin position="312"/>
        <end position="324"/>
    </location>
</feature>
<keyword evidence="7 11" id="KW-0472">Membrane</keyword>
<keyword evidence="13" id="KW-1185">Reference proteome</keyword>
<keyword evidence="5" id="KW-0677">Repeat</keyword>
<evidence type="ECO:0000256" key="5">
    <source>
        <dbReference type="ARBA" id="ARBA00022737"/>
    </source>
</evidence>
<evidence type="ECO:0000256" key="10">
    <source>
        <dbReference type="SAM" id="MobiDB-lite"/>
    </source>
</evidence>
<feature type="transmembrane region" description="Helical" evidence="11">
    <location>
        <begin position="209"/>
        <end position="234"/>
    </location>
</feature>
<evidence type="ECO:0000256" key="3">
    <source>
        <dbReference type="ARBA" id="ARBA00022448"/>
    </source>
</evidence>
<dbReference type="GO" id="GO:0015254">
    <property type="term" value="F:glycerol channel activity"/>
    <property type="evidence" value="ECO:0007669"/>
    <property type="project" value="TreeGrafter"/>
</dbReference>
<evidence type="ECO:0000256" key="6">
    <source>
        <dbReference type="ARBA" id="ARBA00022989"/>
    </source>
</evidence>
<dbReference type="InterPro" id="IPR023271">
    <property type="entry name" value="Aquaporin-like"/>
</dbReference>
<keyword evidence="6 11" id="KW-1133">Transmembrane helix</keyword>
<protein>
    <submittedName>
        <fullName evidence="12">Transporter</fullName>
    </submittedName>
</protein>
<evidence type="ECO:0000256" key="7">
    <source>
        <dbReference type="ARBA" id="ARBA00023136"/>
    </source>
</evidence>
<evidence type="ECO:0000256" key="9">
    <source>
        <dbReference type="RuleBase" id="RU000477"/>
    </source>
</evidence>
<comment type="similarity">
    <text evidence="2 9">Belongs to the MIP/aquaporin (TC 1.A.8) family.</text>
</comment>
<feature type="transmembrane region" description="Helical" evidence="11">
    <location>
        <begin position="122"/>
        <end position="144"/>
    </location>
</feature>
<organism evidence="12 13">
    <name type="scientific">Ganoderma sinense ZZ0214-1</name>
    <dbReference type="NCBI Taxonomy" id="1077348"/>
    <lineage>
        <taxon>Eukaryota</taxon>
        <taxon>Fungi</taxon>
        <taxon>Dikarya</taxon>
        <taxon>Basidiomycota</taxon>
        <taxon>Agaricomycotina</taxon>
        <taxon>Agaricomycetes</taxon>
        <taxon>Polyporales</taxon>
        <taxon>Polyporaceae</taxon>
        <taxon>Ganoderma</taxon>
    </lineage>
</organism>
<evidence type="ECO:0000313" key="12">
    <source>
        <dbReference type="EMBL" id="PIL30324.1"/>
    </source>
</evidence>
<accession>A0A2G8S985</accession>
<dbReference type="EMBL" id="AYKW01000015">
    <property type="protein sequence ID" value="PIL30324.1"/>
    <property type="molecule type" value="Genomic_DNA"/>
</dbReference>
<dbReference type="STRING" id="1077348.A0A2G8S985"/>
<dbReference type="PANTHER" id="PTHR43829:SF9">
    <property type="entry name" value="AQUAPORIN-9"/>
    <property type="match status" value="1"/>
</dbReference>
<dbReference type="GO" id="GO:0015250">
    <property type="term" value="F:water channel activity"/>
    <property type="evidence" value="ECO:0007669"/>
    <property type="project" value="TreeGrafter"/>
</dbReference>
<evidence type="ECO:0000256" key="1">
    <source>
        <dbReference type="ARBA" id="ARBA00004141"/>
    </source>
</evidence>
<dbReference type="Gene3D" id="1.20.1080.10">
    <property type="entry name" value="Glycerol uptake facilitator protein"/>
    <property type="match status" value="1"/>
</dbReference>
<dbReference type="PANTHER" id="PTHR43829">
    <property type="entry name" value="AQUAPORIN OR AQUAGLYCEROPORIN RELATED"/>
    <property type="match status" value="1"/>
</dbReference>
<evidence type="ECO:0000313" key="13">
    <source>
        <dbReference type="Proteomes" id="UP000230002"/>
    </source>
</evidence>
<dbReference type="GO" id="GO:0005886">
    <property type="term" value="C:plasma membrane"/>
    <property type="evidence" value="ECO:0007669"/>
    <property type="project" value="TreeGrafter"/>
</dbReference>
<comment type="caution">
    <text evidence="12">The sequence shown here is derived from an EMBL/GenBank/DDBJ whole genome shotgun (WGS) entry which is preliminary data.</text>
</comment>
<keyword evidence="3 9" id="KW-0813">Transport</keyword>
<dbReference type="CDD" id="cd00333">
    <property type="entry name" value="MIP"/>
    <property type="match status" value="1"/>
</dbReference>
<evidence type="ECO:0000256" key="4">
    <source>
        <dbReference type="ARBA" id="ARBA00022692"/>
    </source>
</evidence>
<dbReference type="Proteomes" id="UP000230002">
    <property type="component" value="Unassembled WGS sequence"/>
</dbReference>